<dbReference type="InterPro" id="IPR052892">
    <property type="entry name" value="NA-targeting_endonuclease"/>
</dbReference>
<dbReference type="InterPro" id="IPR003615">
    <property type="entry name" value="HNH_nuc"/>
</dbReference>
<proteinExistence type="predicted"/>
<dbReference type="Pfam" id="PF01844">
    <property type="entry name" value="HNH"/>
    <property type="match status" value="1"/>
</dbReference>
<feature type="domain" description="HNH nuclease" evidence="1">
    <location>
        <begin position="263"/>
        <end position="313"/>
    </location>
</feature>
<dbReference type="PANTHER" id="PTHR33877:SF1">
    <property type="entry name" value="TYPE IV METHYL-DIRECTED RESTRICTION ENZYME ECOKMCRA"/>
    <property type="match status" value="1"/>
</dbReference>
<evidence type="ECO:0000313" key="2">
    <source>
        <dbReference type="EMBL" id="GER81923.1"/>
    </source>
</evidence>
<accession>A0A5J4K2S9</accession>
<dbReference type="Gene3D" id="1.10.30.50">
    <property type="match status" value="1"/>
</dbReference>
<dbReference type="PANTHER" id="PTHR33877">
    <property type="entry name" value="SLL1193 PROTEIN"/>
    <property type="match status" value="1"/>
</dbReference>
<evidence type="ECO:0000313" key="3">
    <source>
        <dbReference type="Proteomes" id="UP000334820"/>
    </source>
</evidence>
<dbReference type="CDD" id="cd00085">
    <property type="entry name" value="HNHc"/>
    <property type="match status" value="1"/>
</dbReference>
<gene>
    <name evidence="2" type="ORF">KTAU_05610</name>
</gene>
<dbReference type="GO" id="GO:0004519">
    <property type="term" value="F:endonuclease activity"/>
    <property type="evidence" value="ECO:0007669"/>
    <property type="project" value="InterPro"/>
</dbReference>
<organism evidence="2 3">
    <name type="scientific">Thermogemmatispora aurantia</name>
    <dbReference type="NCBI Taxonomy" id="2045279"/>
    <lineage>
        <taxon>Bacteria</taxon>
        <taxon>Bacillati</taxon>
        <taxon>Chloroflexota</taxon>
        <taxon>Ktedonobacteria</taxon>
        <taxon>Thermogemmatisporales</taxon>
        <taxon>Thermogemmatisporaceae</taxon>
        <taxon>Thermogemmatispora</taxon>
    </lineage>
</organism>
<name>A0A5J4K2S9_9CHLR</name>
<dbReference type="AlphaFoldDB" id="A0A5J4K2S9"/>
<dbReference type="GO" id="GO:0003676">
    <property type="term" value="F:nucleic acid binding"/>
    <property type="evidence" value="ECO:0007669"/>
    <property type="project" value="InterPro"/>
</dbReference>
<dbReference type="Proteomes" id="UP000334820">
    <property type="component" value="Unassembled WGS sequence"/>
</dbReference>
<keyword evidence="3" id="KW-1185">Reference proteome</keyword>
<sequence>MQGVTALLLFKGDLMLCRACDRQLQKIAENYRRIFVATFSDGVFSMERWSQLRAGALAAGVEEERLLASIRYEAVGVIERVLSRATASAPLTDETEALVRRLIVLFCIPAEQAHRLHRRLLILNIYRGRLPSVAHHELERQGLRLESDEICHLLMPVTYYRLSTTTPRPVAGQLLASNKKLRFLSPTGGTTIPWSSVMRIQLAWMGQPPQRGLQLELSKKAGSGFYLLPDPEVACAIIDTLVRMAKRQLVLVDEAGSRHIPQEVRIAVWQRDGGRCVECGATEYLEFDHIIPLSKGGATSVANLQLLCRKCNARKRDLL</sequence>
<dbReference type="GO" id="GO:0008270">
    <property type="term" value="F:zinc ion binding"/>
    <property type="evidence" value="ECO:0007669"/>
    <property type="project" value="InterPro"/>
</dbReference>
<dbReference type="SMART" id="SM00507">
    <property type="entry name" value="HNHc"/>
    <property type="match status" value="1"/>
</dbReference>
<comment type="caution">
    <text evidence="2">The sequence shown here is derived from an EMBL/GenBank/DDBJ whole genome shotgun (WGS) entry which is preliminary data.</text>
</comment>
<reference evidence="2 3" key="1">
    <citation type="journal article" date="2019" name="Int. J. Syst. Evol. Microbiol.">
        <title>Thermogemmatispora aurantia sp. nov. and Thermogemmatispora argillosa sp. nov., within the class Ktedonobacteria, and emended description of the genus Thermogemmatispora.</title>
        <authorList>
            <person name="Zheng Y."/>
            <person name="Wang C.M."/>
            <person name="Sakai Y."/>
            <person name="Abe K."/>
            <person name="Yokota A."/>
            <person name="Yabe S."/>
        </authorList>
    </citation>
    <scope>NUCLEOTIDE SEQUENCE [LARGE SCALE GENOMIC DNA]</scope>
    <source>
        <strain evidence="2 3">A1-2</strain>
    </source>
</reference>
<evidence type="ECO:0000259" key="1">
    <source>
        <dbReference type="SMART" id="SM00507"/>
    </source>
</evidence>
<dbReference type="InterPro" id="IPR002711">
    <property type="entry name" value="HNH"/>
</dbReference>
<dbReference type="EMBL" id="BKZV01000001">
    <property type="protein sequence ID" value="GER81923.1"/>
    <property type="molecule type" value="Genomic_DNA"/>
</dbReference>
<protein>
    <recommendedName>
        <fullName evidence="1">HNH nuclease domain-containing protein</fullName>
    </recommendedName>
</protein>